<keyword evidence="11" id="KW-1185">Reference proteome</keyword>
<dbReference type="CDD" id="cd00067">
    <property type="entry name" value="GAL4"/>
    <property type="match status" value="1"/>
</dbReference>
<proteinExistence type="predicted"/>
<evidence type="ECO:0000313" key="11">
    <source>
        <dbReference type="Proteomes" id="UP000053424"/>
    </source>
</evidence>
<dbReference type="InterPro" id="IPR001138">
    <property type="entry name" value="Zn2Cys6_DnaBD"/>
</dbReference>
<keyword evidence="3" id="KW-0805">Transcription regulation</keyword>
<evidence type="ECO:0000313" key="10">
    <source>
        <dbReference type="EMBL" id="KIM41077.1"/>
    </source>
</evidence>
<dbReference type="InterPro" id="IPR013087">
    <property type="entry name" value="Znf_C2H2_type"/>
</dbReference>
<gene>
    <name evidence="10" type="ORF">M413DRAFT_72573</name>
</gene>
<dbReference type="Gene3D" id="3.30.160.60">
    <property type="entry name" value="Classic Zinc Finger"/>
    <property type="match status" value="2"/>
</dbReference>
<feature type="compositionally biased region" description="Polar residues" evidence="7">
    <location>
        <begin position="151"/>
        <end position="176"/>
    </location>
</feature>
<keyword evidence="5" id="KW-0539">Nucleus</keyword>
<dbReference type="CDD" id="cd12148">
    <property type="entry name" value="fungal_TF_MHR"/>
    <property type="match status" value="1"/>
</dbReference>
<reference evidence="11" key="2">
    <citation type="submission" date="2015-01" db="EMBL/GenBank/DDBJ databases">
        <title>Evolutionary Origins and Diversification of the Mycorrhizal Mutualists.</title>
        <authorList>
            <consortium name="DOE Joint Genome Institute"/>
            <consortium name="Mycorrhizal Genomics Consortium"/>
            <person name="Kohler A."/>
            <person name="Kuo A."/>
            <person name="Nagy L.G."/>
            <person name="Floudas D."/>
            <person name="Copeland A."/>
            <person name="Barry K.W."/>
            <person name="Cichocki N."/>
            <person name="Veneault-Fourrey C."/>
            <person name="LaButti K."/>
            <person name="Lindquist E.A."/>
            <person name="Lipzen A."/>
            <person name="Lundell T."/>
            <person name="Morin E."/>
            <person name="Murat C."/>
            <person name="Riley R."/>
            <person name="Ohm R."/>
            <person name="Sun H."/>
            <person name="Tunlid A."/>
            <person name="Henrissat B."/>
            <person name="Grigoriev I.V."/>
            <person name="Hibbett D.S."/>
            <person name="Martin F."/>
        </authorList>
    </citation>
    <scope>NUCLEOTIDE SEQUENCE [LARGE SCALE GENOMIC DNA]</scope>
    <source>
        <strain evidence="11">h7</strain>
    </source>
</reference>
<dbReference type="Pfam" id="PF04082">
    <property type="entry name" value="Fungal_trans"/>
    <property type="match status" value="1"/>
</dbReference>
<dbReference type="Pfam" id="PF00172">
    <property type="entry name" value="Zn_clus"/>
    <property type="match status" value="1"/>
</dbReference>
<evidence type="ECO:0008006" key="12">
    <source>
        <dbReference type="Google" id="ProtNLM"/>
    </source>
</evidence>
<evidence type="ECO:0000256" key="3">
    <source>
        <dbReference type="ARBA" id="ARBA00023015"/>
    </source>
</evidence>
<feature type="domain" description="C2H2-type" evidence="9">
    <location>
        <begin position="40"/>
        <end position="67"/>
    </location>
</feature>
<keyword evidence="4" id="KW-0804">Transcription</keyword>
<accession>A0A0C2YJ64</accession>
<evidence type="ECO:0000256" key="7">
    <source>
        <dbReference type="SAM" id="MobiDB-lite"/>
    </source>
</evidence>
<dbReference type="GO" id="GO:0000981">
    <property type="term" value="F:DNA-binding transcription factor activity, RNA polymerase II-specific"/>
    <property type="evidence" value="ECO:0007669"/>
    <property type="project" value="InterPro"/>
</dbReference>
<dbReference type="SMART" id="SM00066">
    <property type="entry name" value="GAL4"/>
    <property type="match status" value="1"/>
</dbReference>
<dbReference type="PROSITE" id="PS50048">
    <property type="entry name" value="ZN2_CY6_FUNGAL_2"/>
    <property type="match status" value="1"/>
</dbReference>
<dbReference type="HOGENOM" id="CLU_364478_0_0_1"/>
<dbReference type="GO" id="GO:0003677">
    <property type="term" value="F:DNA binding"/>
    <property type="evidence" value="ECO:0007669"/>
    <property type="project" value="InterPro"/>
</dbReference>
<evidence type="ECO:0000256" key="1">
    <source>
        <dbReference type="ARBA" id="ARBA00022723"/>
    </source>
</evidence>
<feature type="region of interest" description="Disordered" evidence="7">
    <location>
        <begin position="740"/>
        <end position="759"/>
    </location>
</feature>
<dbReference type="SMART" id="SM00355">
    <property type="entry name" value="ZnF_C2H2"/>
    <property type="match status" value="2"/>
</dbReference>
<keyword evidence="2" id="KW-0862">Zinc</keyword>
<reference evidence="10 11" key="1">
    <citation type="submission" date="2014-04" db="EMBL/GenBank/DDBJ databases">
        <authorList>
            <consortium name="DOE Joint Genome Institute"/>
            <person name="Kuo A."/>
            <person name="Gay G."/>
            <person name="Dore J."/>
            <person name="Kohler A."/>
            <person name="Nagy L.G."/>
            <person name="Floudas D."/>
            <person name="Copeland A."/>
            <person name="Barry K.W."/>
            <person name="Cichocki N."/>
            <person name="Veneault-Fourrey C."/>
            <person name="LaButti K."/>
            <person name="Lindquist E.A."/>
            <person name="Lipzen A."/>
            <person name="Lundell T."/>
            <person name="Morin E."/>
            <person name="Murat C."/>
            <person name="Sun H."/>
            <person name="Tunlid A."/>
            <person name="Henrissat B."/>
            <person name="Grigoriev I.V."/>
            <person name="Hibbett D.S."/>
            <person name="Martin F."/>
            <person name="Nordberg H.P."/>
            <person name="Cantor M.N."/>
            <person name="Hua S.X."/>
        </authorList>
    </citation>
    <scope>NUCLEOTIDE SEQUENCE [LARGE SCALE GENOMIC DNA]</scope>
    <source>
        <strain evidence="11">h7</strain>
    </source>
</reference>
<keyword evidence="6" id="KW-0863">Zinc-finger</keyword>
<sequence length="759" mass="84150">MPHLPLAGASNANAIDTKANGEVSRMRSHKGNTPSLPQTKYCALCPAKFTRTTHLNRHLRSHTNERAHRCNVCTAEFTRSDLLTRHRRTCGDSSNANRSRRKSCQACAESKVKCNLQQPCSKCASRGRECIFINDPEASRNRKLGRKSPHSALSVSPSESDLPESPTNIDSLSPSSAFPVGSHGGDDISYLASSSHLNSQMLPGSSFNLPGLARASENSSPECSSPSSPRLDFYESHHHHSNPFSLSLETLELDSELGNSFTASLGPFMEGPYAPCLPRSQPEADLTSRWFETNQPCSGYGNGEPTRHSQPHTHSVNQDFVSTWTNLGTSSSGKTPYSRQHFSKGFPVDQNGATHSPSSVTGDPTSEELSNYLYLFFTEFNTQIPLFHRQTWQLESTHPILLLAMQTCGALSAKNRTAIDFVTKTLTTFRETLIMEFSRQGCTLKDQICLVIAVVLLQSIVLVQSRPDQRGLTSMYHEILVMMIRKTGLIKVVGSWRTPDLSSAQALDNSWKDWAFYETCKRALLLAYVQDCSYCVHYSAQPAFLRSEFELGLPCDEGLWKAPNAREWFQLLRTPSPYGMGPSRMLGVDMQSVLSSLRQPISMEIPYVINPFAAFVLIHSILRDVFTSSPRLTMTAGGNILSTQCSLHNWHRIWTESPEAIHPSQQQRQAIPFVHNALPLYWLARFGEGAYENNNMLSFNTASRSGNGGGIPSNVEDRYRVVKNWSHQISSTLRNGSQSFPGLNCRTTPTGMGAFSHGS</sequence>
<dbReference type="InterPro" id="IPR036236">
    <property type="entry name" value="Znf_C2H2_sf"/>
</dbReference>
<feature type="compositionally biased region" description="Polar residues" evidence="7">
    <location>
        <begin position="740"/>
        <end position="750"/>
    </location>
</feature>
<dbReference type="OrthoDB" id="1405595at2759"/>
<dbReference type="Proteomes" id="UP000053424">
    <property type="component" value="Unassembled WGS sequence"/>
</dbReference>
<evidence type="ECO:0000256" key="4">
    <source>
        <dbReference type="ARBA" id="ARBA00023163"/>
    </source>
</evidence>
<dbReference type="GO" id="GO:0006351">
    <property type="term" value="P:DNA-templated transcription"/>
    <property type="evidence" value="ECO:0007669"/>
    <property type="project" value="InterPro"/>
</dbReference>
<feature type="compositionally biased region" description="Low complexity" evidence="7">
    <location>
        <begin position="216"/>
        <end position="229"/>
    </location>
</feature>
<feature type="region of interest" description="Disordered" evidence="7">
    <location>
        <begin position="141"/>
        <end position="178"/>
    </location>
</feature>
<dbReference type="SUPFAM" id="SSF57701">
    <property type="entry name" value="Zn2/Cys6 DNA-binding domain"/>
    <property type="match status" value="1"/>
</dbReference>
<feature type="region of interest" description="Disordered" evidence="7">
    <location>
        <begin position="212"/>
        <end position="231"/>
    </location>
</feature>
<dbReference type="Gene3D" id="4.10.240.10">
    <property type="entry name" value="Zn(2)-C6 fungal-type DNA-binding domain"/>
    <property type="match status" value="1"/>
</dbReference>
<name>A0A0C2YJ64_HEBCY</name>
<dbReference type="InterPro" id="IPR036864">
    <property type="entry name" value="Zn2-C6_fun-type_DNA-bd_sf"/>
</dbReference>
<keyword evidence="1" id="KW-0479">Metal-binding</keyword>
<dbReference type="InterPro" id="IPR007219">
    <property type="entry name" value="XnlR_reg_dom"/>
</dbReference>
<evidence type="ECO:0000256" key="5">
    <source>
        <dbReference type="ARBA" id="ARBA00023242"/>
    </source>
</evidence>
<dbReference type="GO" id="GO:0008270">
    <property type="term" value="F:zinc ion binding"/>
    <property type="evidence" value="ECO:0007669"/>
    <property type="project" value="UniProtKB-KW"/>
</dbReference>
<feature type="compositionally biased region" description="Polar residues" evidence="7">
    <location>
        <begin position="331"/>
        <end position="340"/>
    </location>
</feature>
<evidence type="ECO:0000256" key="6">
    <source>
        <dbReference type="PROSITE-ProRule" id="PRU00042"/>
    </source>
</evidence>
<dbReference type="SUPFAM" id="SSF57667">
    <property type="entry name" value="beta-beta-alpha zinc fingers"/>
    <property type="match status" value="1"/>
</dbReference>
<protein>
    <recommendedName>
        <fullName evidence="12">Zn(2)-C6 fungal-type domain-containing protein</fullName>
    </recommendedName>
</protein>
<dbReference type="PROSITE" id="PS00028">
    <property type="entry name" value="ZINC_FINGER_C2H2_1"/>
    <property type="match status" value="1"/>
</dbReference>
<dbReference type="STRING" id="686832.A0A0C2YJ64"/>
<feature type="region of interest" description="Disordered" evidence="7">
    <location>
        <begin position="331"/>
        <end position="364"/>
    </location>
</feature>
<feature type="compositionally biased region" description="Polar residues" evidence="7">
    <location>
        <begin position="351"/>
        <end position="364"/>
    </location>
</feature>
<dbReference type="PROSITE" id="PS00463">
    <property type="entry name" value="ZN2_CY6_FUNGAL_1"/>
    <property type="match status" value="1"/>
</dbReference>
<evidence type="ECO:0000256" key="2">
    <source>
        <dbReference type="ARBA" id="ARBA00022833"/>
    </source>
</evidence>
<dbReference type="PANTHER" id="PTHR47660">
    <property type="entry name" value="TRANSCRIPTION FACTOR WITH C2H2 AND ZN(2)-CYS(6) DNA BINDING DOMAIN (EUROFUNG)-RELATED-RELATED"/>
    <property type="match status" value="1"/>
</dbReference>
<dbReference type="EMBL" id="KN831781">
    <property type="protein sequence ID" value="KIM41077.1"/>
    <property type="molecule type" value="Genomic_DNA"/>
</dbReference>
<dbReference type="PROSITE" id="PS50157">
    <property type="entry name" value="ZINC_FINGER_C2H2_2"/>
    <property type="match status" value="1"/>
</dbReference>
<evidence type="ECO:0000259" key="9">
    <source>
        <dbReference type="PROSITE" id="PS50157"/>
    </source>
</evidence>
<feature type="region of interest" description="Disordered" evidence="7">
    <location>
        <begin position="1"/>
        <end position="35"/>
    </location>
</feature>
<dbReference type="AlphaFoldDB" id="A0A0C2YJ64"/>
<organism evidence="10 11">
    <name type="scientific">Hebeloma cylindrosporum</name>
    <dbReference type="NCBI Taxonomy" id="76867"/>
    <lineage>
        <taxon>Eukaryota</taxon>
        <taxon>Fungi</taxon>
        <taxon>Dikarya</taxon>
        <taxon>Basidiomycota</taxon>
        <taxon>Agaricomycotina</taxon>
        <taxon>Agaricomycetes</taxon>
        <taxon>Agaricomycetidae</taxon>
        <taxon>Agaricales</taxon>
        <taxon>Agaricineae</taxon>
        <taxon>Hymenogastraceae</taxon>
        <taxon>Hebeloma</taxon>
    </lineage>
</organism>
<dbReference type="Pfam" id="PF00096">
    <property type="entry name" value="zf-C2H2"/>
    <property type="match status" value="1"/>
</dbReference>
<evidence type="ECO:0000259" key="8">
    <source>
        <dbReference type="PROSITE" id="PS50048"/>
    </source>
</evidence>
<feature type="domain" description="Zn(2)-C6 fungal-type" evidence="8">
    <location>
        <begin position="103"/>
        <end position="132"/>
    </location>
</feature>
<dbReference type="PANTHER" id="PTHR47660:SF2">
    <property type="entry name" value="TRANSCRIPTION FACTOR WITH C2H2 AND ZN(2)-CYS(6) DNA BINDING DOMAIN (EUROFUNG)"/>
    <property type="match status" value="1"/>
</dbReference>